<dbReference type="Gene3D" id="2.60.40.10">
    <property type="entry name" value="Immunoglobulins"/>
    <property type="match status" value="1"/>
</dbReference>
<reference evidence="1 2" key="1">
    <citation type="submission" date="2020-03" db="EMBL/GenBank/DDBJ databases">
        <title>Alteromonas ponticola sp. nov., isolated from seawater.</title>
        <authorList>
            <person name="Yoon J.-H."/>
            <person name="Kim Y.-O."/>
        </authorList>
    </citation>
    <scope>NUCLEOTIDE SEQUENCE [LARGE SCALE GENOMIC DNA]</scope>
    <source>
        <strain evidence="1 2">MYP5</strain>
    </source>
</reference>
<dbReference type="InterPro" id="IPR008962">
    <property type="entry name" value="PapD-like_sf"/>
</dbReference>
<dbReference type="SUPFAM" id="SSF49354">
    <property type="entry name" value="PapD-like"/>
    <property type="match status" value="1"/>
</dbReference>
<evidence type="ECO:0008006" key="3">
    <source>
        <dbReference type="Google" id="ProtNLM"/>
    </source>
</evidence>
<dbReference type="InterPro" id="IPR013783">
    <property type="entry name" value="Ig-like_fold"/>
</dbReference>
<sequence>MFWLVIFIISLYSGSVAAIVITPTVLEYDLTAENAAQLVVYNNTSKKIPLEVTLLRVNFSADGKHSTTTYRDDSIQVFPPAAMLGPGAKQVFRCRWLGDKKITESESYYVQFTRLDLVSPAVSSAENKSYSNLKIQLHYNALVHLYTSKQSAKIFIRAKKDKIIIENQGNRYTFSNYVTFKSSADSKSIILSSLIGERFLPPQTTINVENKYDFPQGNYYGKLSK</sequence>
<dbReference type="EMBL" id="JAATNW010000005">
    <property type="protein sequence ID" value="NMH60468.1"/>
    <property type="molecule type" value="Genomic_DNA"/>
</dbReference>
<protein>
    <recommendedName>
        <fullName evidence="3">Molecular chaperone</fullName>
    </recommendedName>
</protein>
<name>A0ABX1R1V9_9ALTE</name>
<evidence type="ECO:0000313" key="1">
    <source>
        <dbReference type="EMBL" id="NMH60468.1"/>
    </source>
</evidence>
<accession>A0ABX1R1V9</accession>
<organism evidence="1 2">
    <name type="scientific">Alteromonas ponticola</name>
    <dbReference type="NCBI Taxonomy" id="2720613"/>
    <lineage>
        <taxon>Bacteria</taxon>
        <taxon>Pseudomonadati</taxon>
        <taxon>Pseudomonadota</taxon>
        <taxon>Gammaproteobacteria</taxon>
        <taxon>Alteromonadales</taxon>
        <taxon>Alteromonadaceae</taxon>
        <taxon>Alteromonas/Salinimonas group</taxon>
        <taxon>Alteromonas</taxon>
    </lineage>
</organism>
<keyword evidence="2" id="KW-1185">Reference proteome</keyword>
<dbReference type="RefSeq" id="WP_169211024.1">
    <property type="nucleotide sequence ID" value="NZ_JAATNW010000005.1"/>
</dbReference>
<evidence type="ECO:0000313" key="2">
    <source>
        <dbReference type="Proteomes" id="UP000709336"/>
    </source>
</evidence>
<comment type="caution">
    <text evidence="1">The sequence shown here is derived from an EMBL/GenBank/DDBJ whole genome shotgun (WGS) entry which is preliminary data.</text>
</comment>
<proteinExistence type="predicted"/>
<dbReference type="Proteomes" id="UP000709336">
    <property type="component" value="Unassembled WGS sequence"/>
</dbReference>
<gene>
    <name evidence="1" type="ORF">HCJ96_10585</name>
</gene>